<dbReference type="PANTHER" id="PTHR47843:SF2">
    <property type="entry name" value="BTB DOMAIN-CONTAINING PROTEIN"/>
    <property type="match status" value="1"/>
</dbReference>
<comment type="caution">
    <text evidence="2">The sequence shown here is derived from an EMBL/GenBank/DDBJ whole genome shotgun (WGS) entry which is preliminary data.</text>
</comment>
<evidence type="ECO:0000313" key="2">
    <source>
        <dbReference type="EMBL" id="KAK5533486.1"/>
    </source>
</evidence>
<dbReference type="InterPro" id="IPR000210">
    <property type="entry name" value="BTB/POZ_dom"/>
</dbReference>
<organism evidence="2 3">
    <name type="scientific">Vermiconidia calcicola</name>
    <dbReference type="NCBI Taxonomy" id="1690605"/>
    <lineage>
        <taxon>Eukaryota</taxon>
        <taxon>Fungi</taxon>
        <taxon>Dikarya</taxon>
        <taxon>Ascomycota</taxon>
        <taxon>Pezizomycotina</taxon>
        <taxon>Dothideomycetes</taxon>
        <taxon>Dothideomycetidae</taxon>
        <taxon>Mycosphaerellales</taxon>
        <taxon>Extremaceae</taxon>
        <taxon>Vermiconidia</taxon>
    </lineage>
</organism>
<dbReference type="PROSITE" id="PS50097">
    <property type="entry name" value="BTB"/>
    <property type="match status" value="1"/>
</dbReference>
<reference evidence="2 3" key="1">
    <citation type="submission" date="2023-06" db="EMBL/GenBank/DDBJ databases">
        <title>Black Yeasts Isolated from many extreme environments.</title>
        <authorList>
            <person name="Coleine C."/>
            <person name="Stajich J.E."/>
            <person name="Selbmann L."/>
        </authorList>
    </citation>
    <scope>NUCLEOTIDE SEQUENCE [LARGE SCALE GENOMIC DNA]</scope>
    <source>
        <strain evidence="2 3">CCFEE 5887</strain>
    </source>
</reference>
<name>A0AAV9Q4R4_9PEZI</name>
<dbReference type="Pfam" id="PF00651">
    <property type="entry name" value="BTB"/>
    <property type="match status" value="1"/>
</dbReference>
<dbReference type="SUPFAM" id="SSF54695">
    <property type="entry name" value="POZ domain"/>
    <property type="match status" value="1"/>
</dbReference>
<dbReference type="CDD" id="cd18186">
    <property type="entry name" value="BTB_POZ_ZBTB_KLHL-like"/>
    <property type="match status" value="1"/>
</dbReference>
<accession>A0AAV9Q4R4</accession>
<protein>
    <recommendedName>
        <fullName evidence="1">BTB domain-containing protein</fullName>
    </recommendedName>
</protein>
<sequence length="235" mass="26678">MAEQANIYPMWNEFETTISRSFAISPITQSNSSPVITLIVGESRTTYFVNKDVLTEAGRFFEKCLNSGMKEAQTHVIELPEDNCQAFDVFVDYAYGRKLEIVGDKDVFDCMQAWMLGDKLLAPKFQNVLVASIINYYQGANRLLHPSLFAWASENVPLDSKLYRATRDVLIWTWTGCWGTFDLASHLYQEAFADLLADHKDAVGDLLRGTWDLLSAGTDRSDFVRPGEYRVEETD</sequence>
<dbReference type="Gene3D" id="3.30.710.10">
    <property type="entry name" value="Potassium Channel Kv1.1, Chain A"/>
    <property type="match status" value="1"/>
</dbReference>
<feature type="domain" description="BTB" evidence="1">
    <location>
        <begin position="34"/>
        <end position="103"/>
    </location>
</feature>
<dbReference type="Proteomes" id="UP001345827">
    <property type="component" value="Unassembled WGS sequence"/>
</dbReference>
<gene>
    <name evidence="2" type="ORF">LTR25_007352</name>
</gene>
<proteinExistence type="predicted"/>
<dbReference type="PANTHER" id="PTHR47843">
    <property type="entry name" value="BTB DOMAIN-CONTAINING PROTEIN-RELATED"/>
    <property type="match status" value="1"/>
</dbReference>
<evidence type="ECO:0000313" key="3">
    <source>
        <dbReference type="Proteomes" id="UP001345827"/>
    </source>
</evidence>
<evidence type="ECO:0000259" key="1">
    <source>
        <dbReference type="PROSITE" id="PS50097"/>
    </source>
</evidence>
<dbReference type="AlphaFoldDB" id="A0AAV9Q4R4"/>
<dbReference type="InterPro" id="IPR011333">
    <property type="entry name" value="SKP1/BTB/POZ_sf"/>
</dbReference>
<dbReference type="EMBL" id="JAXLQG010000013">
    <property type="protein sequence ID" value="KAK5533486.1"/>
    <property type="molecule type" value="Genomic_DNA"/>
</dbReference>
<keyword evidence="3" id="KW-1185">Reference proteome</keyword>